<reference evidence="1 2" key="1">
    <citation type="submission" date="2019-12" db="EMBL/GenBank/DDBJ databases">
        <authorList>
            <person name="Alioto T."/>
            <person name="Alioto T."/>
            <person name="Gomez Garrido J."/>
        </authorList>
    </citation>
    <scope>NUCLEOTIDE SEQUENCE [LARGE SCALE GENOMIC DNA]</scope>
</reference>
<evidence type="ECO:0000313" key="2">
    <source>
        <dbReference type="Proteomes" id="UP000594638"/>
    </source>
</evidence>
<sequence>MILYRLNISKSMWIGCPGGLWISTAKAKPRIARLSKPADTRRGPLWPTSCFYSHAGCPCLSRMTQFGTFTCKDSFS</sequence>
<accession>A0A8S0TK10</accession>
<gene>
    <name evidence="1" type="ORF">OLEA9_A007897</name>
</gene>
<evidence type="ECO:0000313" key="1">
    <source>
        <dbReference type="EMBL" id="CAA3006095.1"/>
    </source>
</evidence>
<protein>
    <submittedName>
        <fullName evidence="1">Uncharacterized protein</fullName>
    </submittedName>
</protein>
<keyword evidence="2" id="KW-1185">Reference proteome</keyword>
<dbReference type="Gramene" id="OE9A007897T1">
    <property type="protein sequence ID" value="OE9A007897C1"/>
    <property type="gene ID" value="OE9A007897"/>
</dbReference>
<proteinExistence type="predicted"/>
<organism evidence="1 2">
    <name type="scientific">Olea europaea subsp. europaea</name>
    <dbReference type="NCBI Taxonomy" id="158383"/>
    <lineage>
        <taxon>Eukaryota</taxon>
        <taxon>Viridiplantae</taxon>
        <taxon>Streptophyta</taxon>
        <taxon>Embryophyta</taxon>
        <taxon>Tracheophyta</taxon>
        <taxon>Spermatophyta</taxon>
        <taxon>Magnoliopsida</taxon>
        <taxon>eudicotyledons</taxon>
        <taxon>Gunneridae</taxon>
        <taxon>Pentapetalae</taxon>
        <taxon>asterids</taxon>
        <taxon>lamiids</taxon>
        <taxon>Lamiales</taxon>
        <taxon>Oleaceae</taxon>
        <taxon>Oleeae</taxon>
        <taxon>Olea</taxon>
    </lineage>
</organism>
<comment type="caution">
    <text evidence="1">The sequence shown here is derived from an EMBL/GenBank/DDBJ whole genome shotgun (WGS) entry which is preliminary data.</text>
</comment>
<dbReference type="AlphaFoldDB" id="A0A8S0TK10"/>
<dbReference type="Proteomes" id="UP000594638">
    <property type="component" value="Unassembled WGS sequence"/>
</dbReference>
<name>A0A8S0TK10_OLEEU</name>
<dbReference type="EMBL" id="CACTIH010007257">
    <property type="protein sequence ID" value="CAA3006095.1"/>
    <property type="molecule type" value="Genomic_DNA"/>
</dbReference>